<evidence type="ECO:0000313" key="3">
    <source>
        <dbReference type="Proteomes" id="UP000322245"/>
    </source>
</evidence>
<sequence>MPPTDAPLPLPKIALGYASPPPIPGQPPPPSRPIPTPLGRASPSPPPPLDQPPDRARKAQKLVEAGRLGAAARILEGRASVAEVGEAELEKLRNLHPTGPELSQDGSQKHVKEVTASDLSLEVDSPLLERDPAKCLPPGGQLPTAPA</sequence>
<organism evidence="2 3">
    <name type="scientific">Cryptococcus floricola</name>
    <dbReference type="NCBI Taxonomy" id="2591691"/>
    <lineage>
        <taxon>Eukaryota</taxon>
        <taxon>Fungi</taxon>
        <taxon>Dikarya</taxon>
        <taxon>Basidiomycota</taxon>
        <taxon>Agaricomycotina</taxon>
        <taxon>Tremellomycetes</taxon>
        <taxon>Tremellales</taxon>
        <taxon>Cryptococcaceae</taxon>
        <taxon>Cryptococcus</taxon>
    </lineage>
</organism>
<reference evidence="2 3" key="1">
    <citation type="submission" date="2017-05" db="EMBL/GenBank/DDBJ databases">
        <title>The Genome Sequence of Tsuchiyaea wingfieldii DSM 27421.</title>
        <authorList>
            <person name="Cuomo C."/>
            <person name="Passer A."/>
            <person name="Billmyre B."/>
            <person name="Heitman J."/>
        </authorList>
    </citation>
    <scope>NUCLEOTIDE SEQUENCE [LARGE SCALE GENOMIC DNA]</scope>
    <source>
        <strain evidence="2 3">DSM 27421</strain>
    </source>
</reference>
<proteinExistence type="predicted"/>
<feature type="region of interest" description="Disordered" evidence="1">
    <location>
        <begin position="1"/>
        <end position="57"/>
    </location>
</feature>
<name>A0A5D3ANW7_9TREE</name>
<protein>
    <submittedName>
        <fullName evidence="2">Uncharacterized protein</fullName>
    </submittedName>
</protein>
<dbReference type="EMBL" id="NIDF01000183">
    <property type="protein sequence ID" value="TYJ51821.1"/>
    <property type="molecule type" value="Genomic_DNA"/>
</dbReference>
<dbReference type="Proteomes" id="UP000322245">
    <property type="component" value="Unassembled WGS sequence"/>
</dbReference>
<feature type="compositionally biased region" description="Pro residues" evidence="1">
    <location>
        <begin position="19"/>
        <end position="36"/>
    </location>
</feature>
<feature type="compositionally biased region" description="Pro residues" evidence="1">
    <location>
        <begin position="1"/>
        <end position="10"/>
    </location>
</feature>
<comment type="caution">
    <text evidence="2">The sequence shown here is derived from an EMBL/GenBank/DDBJ whole genome shotgun (WGS) entry which is preliminary data.</text>
</comment>
<keyword evidence="3" id="KW-1185">Reference proteome</keyword>
<evidence type="ECO:0000313" key="2">
    <source>
        <dbReference type="EMBL" id="TYJ51821.1"/>
    </source>
</evidence>
<gene>
    <name evidence="2" type="ORF">B9479_007597</name>
</gene>
<feature type="region of interest" description="Disordered" evidence="1">
    <location>
        <begin position="125"/>
        <end position="147"/>
    </location>
</feature>
<accession>A0A5D3ANW7</accession>
<evidence type="ECO:0000256" key="1">
    <source>
        <dbReference type="SAM" id="MobiDB-lite"/>
    </source>
</evidence>
<dbReference type="AlphaFoldDB" id="A0A5D3ANW7"/>